<dbReference type="Proteomes" id="UP000410492">
    <property type="component" value="Unassembled WGS sequence"/>
</dbReference>
<reference evidence="1 2" key="1">
    <citation type="submission" date="2019-01" db="EMBL/GenBank/DDBJ databases">
        <authorList>
            <person name="Sayadi A."/>
        </authorList>
    </citation>
    <scope>NUCLEOTIDE SEQUENCE [LARGE SCALE GENOMIC DNA]</scope>
</reference>
<keyword evidence="2" id="KW-1185">Reference proteome</keyword>
<gene>
    <name evidence="1" type="ORF">CALMAC_LOCUS125</name>
</gene>
<sequence length="166" mass="18944">MDEMVKIEESVLELVEEELDVKQSTEESDVKTEMKTSPRPIDIKNEINADGKIKRIKRENQGCDELPIFTNNIVKIEKDEPGMQVEAKVRYMDTVQLNEELIIKDEICAESECPAIKRIKTEHDTAKWNGLDLTMASMAVKADPDVSLPHTEFDIKDESYSDTTAR</sequence>
<dbReference type="AlphaFoldDB" id="A0A653BDR9"/>
<accession>A0A653BDR9</accession>
<dbReference type="EMBL" id="CAACVG010000162">
    <property type="protein sequence ID" value="VEN33641.1"/>
    <property type="molecule type" value="Genomic_DNA"/>
</dbReference>
<evidence type="ECO:0000313" key="1">
    <source>
        <dbReference type="EMBL" id="VEN33641.1"/>
    </source>
</evidence>
<dbReference type="OrthoDB" id="6763672at2759"/>
<evidence type="ECO:0000313" key="2">
    <source>
        <dbReference type="Proteomes" id="UP000410492"/>
    </source>
</evidence>
<protein>
    <submittedName>
        <fullName evidence="1">Uncharacterized protein</fullName>
    </submittedName>
</protein>
<organism evidence="1 2">
    <name type="scientific">Callosobruchus maculatus</name>
    <name type="common">Southern cowpea weevil</name>
    <name type="synonym">Pulse bruchid</name>
    <dbReference type="NCBI Taxonomy" id="64391"/>
    <lineage>
        <taxon>Eukaryota</taxon>
        <taxon>Metazoa</taxon>
        <taxon>Ecdysozoa</taxon>
        <taxon>Arthropoda</taxon>
        <taxon>Hexapoda</taxon>
        <taxon>Insecta</taxon>
        <taxon>Pterygota</taxon>
        <taxon>Neoptera</taxon>
        <taxon>Endopterygota</taxon>
        <taxon>Coleoptera</taxon>
        <taxon>Polyphaga</taxon>
        <taxon>Cucujiformia</taxon>
        <taxon>Chrysomeloidea</taxon>
        <taxon>Chrysomelidae</taxon>
        <taxon>Bruchinae</taxon>
        <taxon>Bruchini</taxon>
        <taxon>Callosobruchus</taxon>
    </lineage>
</organism>
<proteinExistence type="predicted"/>
<name>A0A653BDR9_CALMS</name>